<reference evidence="9 10" key="1">
    <citation type="journal article" date="2019" name="Nat. Microbiol.">
        <title>Mediterranean grassland soil C-N compound turnover is dependent on rainfall and depth, and is mediated by genomically divergent microorganisms.</title>
        <authorList>
            <person name="Diamond S."/>
            <person name="Andeer P.F."/>
            <person name="Li Z."/>
            <person name="Crits-Christoph A."/>
            <person name="Burstein D."/>
            <person name="Anantharaman K."/>
            <person name="Lane K.R."/>
            <person name="Thomas B.C."/>
            <person name="Pan C."/>
            <person name="Northen T.R."/>
            <person name="Banfield J.F."/>
        </authorList>
    </citation>
    <scope>NUCLEOTIDE SEQUENCE [LARGE SCALE GENOMIC DNA]</scope>
    <source>
        <strain evidence="9">WS_3</strain>
    </source>
</reference>
<dbReference type="PROSITE" id="PS50110">
    <property type="entry name" value="RESPONSE_REGULATORY"/>
    <property type="match status" value="1"/>
</dbReference>
<dbReference type="Proteomes" id="UP000320184">
    <property type="component" value="Unassembled WGS sequence"/>
</dbReference>
<evidence type="ECO:0000256" key="6">
    <source>
        <dbReference type="PROSITE-ProRule" id="PRU00169"/>
    </source>
</evidence>
<comment type="caution">
    <text evidence="9">The sequence shown here is derived from an EMBL/GenBank/DDBJ whole genome shotgun (WGS) entry which is preliminary data.</text>
</comment>
<dbReference type="InterPro" id="IPR001789">
    <property type="entry name" value="Sig_transdc_resp-reg_receiver"/>
</dbReference>
<dbReference type="InterPro" id="IPR027417">
    <property type="entry name" value="P-loop_NTPase"/>
</dbReference>
<dbReference type="InterPro" id="IPR002078">
    <property type="entry name" value="Sigma_54_int"/>
</dbReference>
<dbReference type="SUPFAM" id="SSF52540">
    <property type="entry name" value="P-loop containing nucleoside triphosphate hydrolases"/>
    <property type="match status" value="1"/>
</dbReference>
<dbReference type="Pfam" id="PF00072">
    <property type="entry name" value="Response_reg"/>
    <property type="match status" value="1"/>
</dbReference>
<dbReference type="Pfam" id="PF02954">
    <property type="entry name" value="HTH_8"/>
    <property type="match status" value="1"/>
</dbReference>
<dbReference type="PRINTS" id="PR01590">
    <property type="entry name" value="HTHFIS"/>
</dbReference>
<dbReference type="InterPro" id="IPR003593">
    <property type="entry name" value="AAA+_ATPase"/>
</dbReference>
<dbReference type="GO" id="GO:0006355">
    <property type="term" value="P:regulation of DNA-templated transcription"/>
    <property type="evidence" value="ECO:0007669"/>
    <property type="project" value="InterPro"/>
</dbReference>
<dbReference type="InterPro" id="IPR009057">
    <property type="entry name" value="Homeodomain-like_sf"/>
</dbReference>
<dbReference type="SMART" id="SM00448">
    <property type="entry name" value="REC"/>
    <property type="match status" value="1"/>
</dbReference>
<evidence type="ECO:0000259" key="7">
    <source>
        <dbReference type="PROSITE" id="PS50045"/>
    </source>
</evidence>
<dbReference type="Gene3D" id="3.40.50.300">
    <property type="entry name" value="P-loop containing nucleotide triphosphate hydrolases"/>
    <property type="match status" value="1"/>
</dbReference>
<dbReference type="AlphaFoldDB" id="A0A538SEI4"/>
<name>A0A538SEI4_UNCEI</name>
<dbReference type="SMART" id="SM00382">
    <property type="entry name" value="AAA"/>
    <property type="match status" value="1"/>
</dbReference>
<dbReference type="EMBL" id="VBOT01000115">
    <property type="protein sequence ID" value="TMQ49788.1"/>
    <property type="molecule type" value="Genomic_DNA"/>
</dbReference>
<protein>
    <submittedName>
        <fullName evidence="9">Sigma-54-dependent Fis family transcriptional regulator</fullName>
    </submittedName>
</protein>
<dbReference type="PANTHER" id="PTHR32071">
    <property type="entry name" value="TRANSCRIPTIONAL REGULATORY PROTEIN"/>
    <property type="match status" value="1"/>
</dbReference>
<proteinExistence type="predicted"/>
<dbReference type="Gene3D" id="1.10.8.60">
    <property type="match status" value="1"/>
</dbReference>
<evidence type="ECO:0000256" key="2">
    <source>
        <dbReference type="ARBA" id="ARBA00022840"/>
    </source>
</evidence>
<dbReference type="GO" id="GO:0043565">
    <property type="term" value="F:sequence-specific DNA binding"/>
    <property type="evidence" value="ECO:0007669"/>
    <property type="project" value="InterPro"/>
</dbReference>
<feature type="domain" description="Sigma-54 factor interaction" evidence="7">
    <location>
        <begin position="147"/>
        <end position="376"/>
    </location>
</feature>
<dbReference type="PROSITE" id="PS00688">
    <property type="entry name" value="SIGMA54_INTERACT_3"/>
    <property type="match status" value="1"/>
</dbReference>
<dbReference type="PROSITE" id="PS00676">
    <property type="entry name" value="SIGMA54_INTERACT_2"/>
    <property type="match status" value="1"/>
</dbReference>
<dbReference type="Gene3D" id="1.10.10.60">
    <property type="entry name" value="Homeodomain-like"/>
    <property type="match status" value="1"/>
</dbReference>
<dbReference type="SUPFAM" id="SSF52172">
    <property type="entry name" value="CheY-like"/>
    <property type="match status" value="1"/>
</dbReference>
<dbReference type="InterPro" id="IPR058031">
    <property type="entry name" value="AAA_lid_NorR"/>
</dbReference>
<evidence type="ECO:0000256" key="4">
    <source>
        <dbReference type="ARBA" id="ARBA00023125"/>
    </source>
</evidence>
<dbReference type="FunFam" id="3.40.50.300:FF:000006">
    <property type="entry name" value="DNA-binding transcriptional regulator NtrC"/>
    <property type="match status" value="1"/>
</dbReference>
<evidence type="ECO:0000256" key="3">
    <source>
        <dbReference type="ARBA" id="ARBA00023015"/>
    </source>
</evidence>
<keyword evidence="2" id="KW-0067">ATP-binding</keyword>
<dbReference type="PROSITE" id="PS50045">
    <property type="entry name" value="SIGMA54_INTERACT_4"/>
    <property type="match status" value="1"/>
</dbReference>
<evidence type="ECO:0000256" key="1">
    <source>
        <dbReference type="ARBA" id="ARBA00022741"/>
    </source>
</evidence>
<dbReference type="InterPro" id="IPR025943">
    <property type="entry name" value="Sigma_54_int_dom_ATP-bd_2"/>
</dbReference>
<dbReference type="InterPro" id="IPR025944">
    <property type="entry name" value="Sigma_54_int_dom_CS"/>
</dbReference>
<evidence type="ECO:0000313" key="9">
    <source>
        <dbReference type="EMBL" id="TMQ49788.1"/>
    </source>
</evidence>
<keyword evidence="5" id="KW-0804">Transcription</keyword>
<evidence type="ECO:0000256" key="5">
    <source>
        <dbReference type="ARBA" id="ARBA00023163"/>
    </source>
</evidence>
<dbReference type="Gene3D" id="3.40.50.2300">
    <property type="match status" value="1"/>
</dbReference>
<dbReference type="InterPro" id="IPR011006">
    <property type="entry name" value="CheY-like_superfamily"/>
</dbReference>
<dbReference type="SUPFAM" id="SSF46689">
    <property type="entry name" value="Homeodomain-like"/>
    <property type="match status" value="1"/>
</dbReference>
<accession>A0A538SEI4</accession>
<dbReference type="Pfam" id="PF25601">
    <property type="entry name" value="AAA_lid_14"/>
    <property type="match status" value="1"/>
</dbReference>
<keyword evidence="3" id="KW-0805">Transcription regulation</keyword>
<feature type="domain" description="Response regulatory" evidence="8">
    <location>
        <begin position="8"/>
        <end position="122"/>
    </location>
</feature>
<keyword evidence="1" id="KW-0547">Nucleotide-binding</keyword>
<evidence type="ECO:0000313" key="10">
    <source>
        <dbReference type="Proteomes" id="UP000320184"/>
    </source>
</evidence>
<dbReference type="GO" id="GO:0000160">
    <property type="term" value="P:phosphorelay signal transduction system"/>
    <property type="evidence" value="ECO:0007669"/>
    <property type="project" value="InterPro"/>
</dbReference>
<dbReference type="Pfam" id="PF00158">
    <property type="entry name" value="Sigma54_activat"/>
    <property type="match status" value="1"/>
</dbReference>
<dbReference type="CDD" id="cd00009">
    <property type="entry name" value="AAA"/>
    <property type="match status" value="1"/>
</dbReference>
<dbReference type="PANTHER" id="PTHR32071:SF122">
    <property type="entry name" value="SIGMA FACTOR"/>
    <property type="match status" value="1"/>
</dbReference>
<comment type="caution">
    <text evidence="6">Lacks conserved residue(s) required for the propagation of feature annotation.</text>
</comment>
<dbReference type="InterPro" id="IPR002197">
    <property type="entry name" value="HTH_Fis"/>
</dbReference>
<evidence type="ECO:0000259" key="8">
    <source>
        <dbReference type="PROSITE" id="PS50110"/>
    </source>
</evidence>
<sequence>MMYKQKPVVLVADRESDATKGLIAFLRQHDLEVIWARDGESAFNAIDQTPIDCLVAELRVPRIDGMALLRRARERNPEVCGVVITEGAEIEKAVEAMRQGAYDFQMKPLNLEKLLAVLQRGLSHQALAARVAEMAGQLDERLGLERLTGRSRAVQRVTDQVRAIASTRATALIEGETGTGKGLVAQAIHQNSPRKHERFVWVNCGALAEGVIESELFGHERGAFTGATATRRGRFEMADGGTLFLDEVGEISPAVQVKLLRVIQDRAFERVGGTETMKTDVRLIAATNRDLAADVKAGRFREDLFYRLSVVRIQMPPLRERREDIPLMVEQFIREFDREHGRKVTGITRGVLDRLMRHAWPGNVRELKNTIEGMVVFAEGKRPLDLSDLPDALREVETGGETLAVTVGMTVEEAERQLLAATLRHTGQDKPRAAAMLGIGLRTLYRKIKQYSIH</sequence>
<keyword evidence="4" id="KW-0238">DNA-binding</keyword>
<dbReference type="GO" id="GO:0005524">
    <property type="term" value="F:ATP binding"/>
    <property type="evidence" value="ECO:0007669"/>
    <property type="project" value="UniProtKB-KW"/>
</dbReference>
<organism evidence="9 10">
    <name type="scientific">Eiseniibacteriota bacterium</name>
    <dbReference type="NCBI Taxonomy" id="2212470"/>
    <lineage>
        <taxon>Bacteria</taxon>
        <taxon>Candidatus Eiseniibacteriota</taxon>
    </lineage>
</organism>
<gene>
    <name evidence="9" type="ORF">E6K73_09215</name>
</gene>